<evidence type="ECO:0000256" key="2">
    <source>
        <dbReference type="ARBA" id="ARBA00012417"/>
    </source>
</evidence>
<evidence type="ECO:0000256" key="3">
    <source>
        <dbReference type="ARBA" id="ARBA00022679"/>
    </source>
</evidence>
<sequence>MLDVVSPDVLYGEARVLHHRLCLRCGMIYRHQRTHACSEEKALTKYELGKKRPHYKATEEVKRRKVSRVFDDEHENCLGRALYRALKGLGLEVAAEGGYEKSLQDWYGEMGMEDTWDQACGLDDVKRWCASINEGYAMDEEHGFELCVYDEKNRYVVASFGSSTGKRDGTLTSIYLNWMDEHFTWIESMAGWLGRVYFCTHCNKAYSNKETHKCVRPCLRCGEERNDHYVKYSNQRITCDACHVGFWSSVCYRSHLMRRRKGSLAYTTCERRYVCRECKTTVDRMRYDRKTKVWYMVDDHVCYEYDCLVCREKKVKRGEHLCYVKGVSSDPTEGSARPKKKKNEKRKFFLAFFDFEARCLEERHVVKKVVVLLTCHECVSHVEEYRTRGCTGTCGRQRMFTFDDASTFMDWLLGPKRDVHALYTFMAHNLKGYDSYPILEECVKRGIKPKCVYQGSKVITMTLEGIVFKDSVCFIPMALRKFPATFGTSGGDKGHFPHFFNTLENTQYEGPYPAPEYYGVNDMDVREKEKFMEWWHEQEGKTFVMKKEIEKYCIQDVMVMARGCLKFRELYVDKFDVDPFAECVTIASTCLTVFKKNFLESEVMGVVPPLGYRQRDIQSVQALEWLHSLGLPELLWAGSTLGEITLQGSKVDGYDRRTNTVYQFHGCFYHGCEVCFRRSQVHAHLGVTMGDLCDKTRERTLELRTAGHHVVEMWSHVWDAEREYHVFPEWIKNLDPIQPREALMGGRTNAVGLYAYCEGKVHVDESDDEAMALMLCSDPVHRIRYVDVVSLYPTVMWEAEYPIGHPMVYLGEDLDMDPEEIADCILDEEWFGLVKCDVDPPRGLFFPVLSRIADHKLMFTLCAACCDEKDVDEDGECTHTIEERRLRHGVWTTPELKEALNQGYEVAQVHEVWHYPERSSDLFQSYIRENLKMKMEASGWPSDCDTEEKKREFMRSVKTSQGIDLQYENVVKNPGLRSVAKLNLNSLWGKFGQNPFRGKVEYITEPCRFFELLHDDTVNVKTVLLLTGDMVQVNYDVHRESTACNPNGNVVIPAFVTAWARLRLYDKLSALGDRVLYHDTDSIIYKTVREGDDELDTGDQLGQWSDECGDSETNWIVEYVSLGPKTYAYRTKKGECVVKCKGISLTPCAKELVHLKSMKRLLVQENEKVTVGYPRKIVRDSAHKVLRTVPMDKDVRLVYTKRQRIDQGLTTLPYGY</sequence>
<feature type="domain" description="DNA-directed DNA polymerase family B mitochondria/virus" evidence="9">
    <location>
        <begin position="423"/>
        <end position="601"/>
    </location>
</feature>
<evidence type="ECO:0000313" key="11">
    <source>
        <dbReference type="RefSeq" id="XP_031552319.1"/>
    </source>
</evidence>
<accession>A0A6P8H7D4</accession>
<protein>
    <recommendedName>
        <fullName evidence="2">DNA-directed DNA polymerase</fullName>
        <ecNumber evidence="2">2.7.7.7</ecNumber>
    </recommendedName>
</protein>
<dbReference type="InterPro" id="IPR023211">
    <property type="entry name" value="DNA_pol_palm_dom_sf"/>
</dbReference>
<comment type="catalytic activity">
    <reaction evidence="8">
        <text>DNA(n) + a 2'-deoxyribonucleoside 5'-triphosphate = DNA(n+1) + diphosphate</text>
        <dbReference type="Rhea" id="RHEA:22508"/>
        <dbReference type="Rhea" id="RHEA-COMP:17339"/>
        <dbReference type="Rhea" id="RHEA-COMP:17340"/>
        <dbReference type="ChEBI" id="CHEBI:33019"/>
        <dbReference type="ChEBI" id="CHEBI:61560"/>
        <dbReference type="ChEBI" id="CHEBI:173112"/>
        <dbReference type="EC" id="2.7.7.7"/>
    </reaction>
</comment>
<dbReference type="OrthoDB" id="5962553at2759"/>
<keyword evidence="3" id="KW-0808">Transferase</keyword>
<dbReference type="RefSeq" id="XP_031552319.1">
    <property type="nucleotide sequence ID" value="XM_031696459.1"/>
</dbReference>
<keyword evidence="7" id="KW-0238">DNA-binding</keyword>
<evidence type="ECO:0000256" key="5">
    <source>
        <dbReference type="ARBA" id="ARBA00022705"/>
    </source>
</evidence>
<dbReference type="GO" id="GO:0003887">
    <property type="term" value="F:DNA-directed DNA polymerase activity"/>
    <property type="evidence" value="ECO:0007669"/>
    <property type="project" value="UniProtKB-KW"/>
</dbReference>
<dbReference type="GO" id="GO:0003677">
    <property type="term" value="F:DNA binding"/>
    <property type="evidence" value="ECO:0007669"/>
    <property type="project" value="UniProtKB-KW"/>
</dbReference>
<keyword evidence="10" id="KW-1185">Reference proteome</keyword>
<dbReference type="KEGG" id="aten:116289513"/>
<dbReference type="EC" id="2.7.7.7" evidence="2"/>
<organism evidence="10 11">
    <name type="scientific">Actinia tenebrosa</name>
    <name type="common">Australian red waratah sea anemone</name>
    <dbReference type="NCBI Taxonomy" id="6105"/>
    <lineage>
        <taxon>Eukaryota</taxon>
        <taxon>Metazoa</taxon>
        <taxon>Cnidaria</taxon>
        <taxon>Anthozoa</taxon>
        <taxon>Hexacorallia</taxon>
        <taxon>Actiniaria</taxon>
        <taxon>Actiniidae</taxon>
        <taxon>Actinia</taxon>
    </lineage>
</organism>
<dbReference type="InterPro" id="IPR036397">
    <property type="entry name" value="RNaseH_sf"/>
</dbReference>
<evidence type="ECO:0000256" key="8">
    <source>
        <dbReference type="ARBA" id="ARBA00049244"/>
    </source>
</evidence>
<dbReference type="Gene3D" id="3.30.420.10">
    <property type="entry name" value="Ribonuclease H-like superfamily/Ribonuclease H"/>
    <property type="match status" value="1"/>
</dbReference>
<dbReference type="InterPro" id="IPR043502">
    <property type="entry name" value="DNA/RNA_pol_sf"/>
</dbReference>
<dbReference type="InParanoid" id="A0A6P8H7D4"/>
<keyword evidence="4" id="KW-0548">Nucleotidyltransferase</keyword>
<evidence type="ECO:0000256" key="6">
    <source>
        <dbReference type="ARBA" id="ARBA00022932"/>
    </source>
</evidence>
<dbReference type="SUPFAM" id="SSF53098">
    <property type="entry name" value="Ribonuclease H-like"/>
    <property type="match status" value="1"/>
</dbReference>
<dbReference type="GO" id="GO:0006260">
    <property type="term" value="P:DNA replication"/>
    <property type="evidence" value="ECO:0007669"/>
    <property type="project" value="UniProtKB-KW"/>
</dbReference>
<reference evidence="11" key="1">
    <citation type="submission" date="2025-08" db="UniProtKB">
        <authorList>
            <consortium name="RefSeq"/>
        </authorList>
    </citation>
    <scope>IDENTIFICATION</scope>
    <source>
        <tissue evidence="11">Tentacle</tissue>
    </source>
</reference>
<dbReference type="Gene3D" id="1.10.287.690">
    <property type="entry name" value="Helix hairpin bin"/>
    <property type="match status" value="1"/>
</dbReference>
<evidence type="ECO:0000256" key="1">
    <source>
        <dbReference type="ARBA" id="ARBA00005755"/>
    </source>
</evidence>
<comment type="similarity">
    <text evidence="1">Belongs to the DNA polymerase type-B family.</text>
</comment>
<dbReference type="GeneID" id="116289513"/>
<gene>
    <name evidence="11" type="primary">LOC116289513</name>
</gene>
<dbReference type="Proteomes" id="UP000515163">
    <property type="component" value="Unplaced"/>
</dbReference>
<dbReference type="SUPFAM" id="SSF56672">
    <property type="entry name" value="DNA/RNA polymerases"/>
    <property type="match status" value="1"/>
</dbReference>
<feature type="domain" description="DNA-directed DNA polymerase family B mitochondria/virus" evidence="9">
    <location>
        <begin position="781"/>
        <end position="1006"/>
    </location>
</feature>
<dbReference type="AlphaFoldDB" id="A0A6P8H7D4"/>
<evidence type="ECO:0000256" key="4">
    <source>
        <dbReference type="ARBA" id="ARBA00022695"/>
    </source>
</evidence>
<keyword evidence="5" id="KW-0235">DNA replication</keyword>
<evidence type="ECO:0000259" key="9">
    <source>
        <dbReference type="Pfam" id="PF03175"/>
    </source>
</evidence>
<dbReference type="PANTHER" id="PTHR33568:SF3">
    <property type="entry name" value="DNA-DIRECTED DNA POLYMERASE"/>
    <property type="match status" value="1"/>
</dbReference>
<evidence type="ECO:0000256" key="7">
    <source>
        <dbReference type="ARBA" id="ARBA00023125"/>
    </source>
</evidence>
<dbReference type="PANTHER" id="PTHR33568">
    <property type="entry name" value="DNA POLYMERASE"/>
    <property type="match status" value="1"/>
</dbReference>
<name>A0A6P8H7D4_ACTTE</name>
<dbReference type="GO" id="GO:0000166">
    <property type="term" value="F:nucleotide binding"/>
    <property type="evidence" value="ECO:0007669"/>
    <property type="project" value="InterPro"/>
</dbReference>
<proteinExistence type="inferred from homology"/>
<dbReference type="InterPro" id="IPR004868">
    <property type="entry name" value="DNA-dir_DNA_pol_B_mt/vir"/>
</dbReference>
<dbReference type="Gene3D" id="3.40.960.10">
    <property type="entry name" value="VSR Endonuclease"/>
    <property type="match status" value="1"/>
</dbReference>
<dbReference type="Pfam" id="PF03175">
    <property type="entry name" value="DNA_pol_B_2"/>
    <property type="match status" value="2"/>
</dbReference>
<dbReference type="InterPro" id="IPR012337">
    <property type="entry name" value="RNaseH-like_sf"/>
</dbReference>
<dbReference type="Gene3D" id="3.90.1600.10">
    <property type="entry name" value="Palm domain of DNA polymerase"/>
    <property type="match status" value="1"/>
</dbReference>
<evidence type="ECO:0000313" key="10">
    <source>
        <dbReference type="Proteomes" id="UP000515163"/>
    </source>
</evidence>
<keyword evidence="6" id="KW-0239">DNA-directed DNA polymerase</keyword>